<gene>
    <name evidence="2" type="ORF">LSINAPIS_LOCUS13232</name>
</gene>
<organism evidence="2 3">
    <name type="scientific">Leptidea sinapis</name>
    <dbReference type="NCBI Taxonomy" id="189913"/>
    <lineage>
        <taxon>Eukaryota</taxon>
        <taxon>Metazoa</taxon>
        <taxon>Ecdysozoa</taxon>
        <taxon>Arthropoda</taxon>
        <taxon>Hexapoda</taxon>
        <taxon>Insecta</taxon>
        <taxon>Pterygota</taxon>
        <taxon>Neoptera</taxon>
        <taxon>Endopterygota</taxon>
        <taxon>Lepidoptera</taxon>
        <taxon>Glossata</taxon>
        <taxon>Ditrysia</taxon>
        <taxon>Papilionoidea</taxon>
        <taxon>Pieridae</taxon>
        <taxon>Dismorphiinae</taxon>
        <taxon>Leptidea</taxon>
    </lineage>
</organism>
<sequence>MSLQRTPPTAIKCASNPDLYTPSTSIISEANSNIRKRKQPSDLDSERIEIIINQKIENNIKSWNEKIDTLITSSIMNTVRSVLSSELKNISETLTNINDSIRGLRADNIIMKKSMDEMNLRFSKMEESINFCDERQKDLEKRLVSLEKRSASCNNFSEQVLTLEQKIASMEQQARDCNIEITNVPERRGESLVQLVVKLGTMVNQPVTTKDIVAAHRVPHADAKDYRPKNIIVKFATKILRDNFLYSCRSKKSITTEDLSIMGTQQKIFINEHLTKK</sequence>
<proteinExistence type="predicted"/>
<feature type="coiled-coil region" evidence="1">
    <location>
        <begin position="129"/>
        <end position="180"/>
    </location>
</feature>
<dbReference type="EMBL" id="FZQP02006665">
    <property type="protein sequence ID" value="VVD03193.1"/>
    <property type="molecule type" value="Genomic_DNA"/>
</dbReference>
<keyword evidence="1" id="KW-0175">Coiled coil</keyword>
<name>A0A5E4R1V2_9NEOP</name>
<protein>
    <submittedName>
        <fullName evidence="2">Uncharacterized protein</fullName>
    </submittedName>
</protein>
<evidence type="ECO:0000256" key="1">
    <source>
        <dbReference type="SAM" id="Coils"/>
    </source>
</evidence>
<dbReference type="AlphaFoldDB" id="A0A5E4R1V2"/>
<dbReference type="Proteomes" id="UP000324832">
    <property type="component" value="Unassembled WGS sequence"/>
</dbReference>
<evidence type="ECO:0000313" key="3">
    <source>
        <dbReference type="Proteomes" id="UP000324832"/>
    </source>
</evidence>
<accession>A0A5E4R1V2</accession>
<keyword evidence="3" id="KW-1185">Reference proteome</keyword>
<dbReference type="Gene3D" id="3.30.70.1820">
    <property type="entry name" value="L1 transposable element, RRM domain"/>
    <property type="match status" value="1"/>
</dbReference>
<evidence type="ECO:0000313" key="2">
    <source>
        <dbReference type="EMBL" id="VVD03193.1"/>
    </source>
</evidence>
<reference evidence="2 3" key="1">
    <citation type="submission" date="2017-07" db="EMBL/GenBank/DDBJ databases">
        <authorList>
            <person name="Talla V."/>
            <person name="Backstrom N."/>
        </authorList>
    </citation>
    <scope>NUCLEOTIDE SEQUENCE [LARGE SCALE GENOMIC DNA]</scope>
</reference>